<dbReference type="Proteomes" id="UP000661077">
    <property type="component" value="Unassembled WGS sequence"/>
</dbReference>
<dbReference type="EMBL" id="JAEVLS010000001">
    <property type="protein sequence ID" value="MBM0103952.1"/>
    <property type="molecule type" value="Genomic_DNA"/>
</dbReference>
<feature type="transmembrane region" description="Helical" evidence="4">
    <location>
        <begin position="240"/>
        <end position="260"/>
    </location>
</feature>
<evidence type="ECO:0000256" key="1">
    <source>
        <dbReference type="ARBA" id="ARBA00022692"/>
    </source>
</evidence>
<dbReference type="PANTHER" id="PTHR43596">
    <property type="entry name" value="ADP,ATP CARRIER PROTEIN"/>
    <property type="match status" value="1"/>
</dbReference>
<evidence type="ECO:0000256" key="2">
    <source>
        <dbReference type="ARBA" id="ARBA00022989"/>
    </source>
</evidence>
<protein>
    <submittedName>
        <fullName evidence="5">MFS transporter</fullName>
    </submittedName>
</protein>
<dbReference type="InterPro" id="IPR036259">
    <property type="entry name" value="MFS_trans_sf"/>
</dbReference>
<evidence type="ECO:0000313" key="6">
    <source>
        <dbReference type="Proteomes" id="UP000661077"/>
    </source>
</evidence>
<feature type="transmembrane region" description="Helical" evidence="4">
    <location>
        <begin position="397"/>
        <end position="420"/>
    </location>
</feature>
<feature type="transmembrane region" description="Helical" evidence="4">
    <location>
        <begin position="156"/>
        <end position="175"/>
    </location>
</feature>
<feature type="transmembrane region" description="Helical" evidence="4">
    <location>
        <begin position="124"/>
        <end position="144"/>
    </location>
</feature>
<evidence type="ECO:0000256" key="4">
    <source>
        <dbReference type="SAM" id="Phobius"/>
    </source>
</evidence>
<dbReference type="InterPro" id="IPR011701">
    <property type="entry name" value="MFS"/>
</dbReference>
<keyword evidence="1 4" id="KW-0812">Transmembrane</keyword>
<evidence type="ECO:0000313" key="5">
    <source>
        <dbReference type="EMBL" id="MBM0103952.1"/>
    </source>
</evidence>
<accession>A0ABS1WSM5</accession>
<feature type="transmembrane region" description="Helical" evidence="4">
    <location>
        <begin position="311"/>
        <end position="341"/>
    </location>
</feature>
<sequence>MNTPAQPPSSPFGRFLSRLAPIQPAETAAVVAAFFLFFFMWSGYFSVRPVRETIGTIIGRDKLADIWIITSIVSVLIIPLYGAVVARFRRSMFLPWMYGIVAVVLVITGLALRQDAINLAAGKFFYVFISVVNLFLLSVFWSFLLELFDRQQTKRLFGVIAAGGSAGALFGPFVSDLVVPLIGNSGVLFFGAGLFVVAIFCQRILLGVWSERADATTKAEDRPIGGNPFAGVPLILKSPYVLGIALFVVGISCVNTLLYFEQLRMVEEHFPNLENRTQIFARFDWVVQTLTVLSQIFLTGRIAAKFGVKTLITFVPVIMIFAFGALAMSGAFAVLTVVVIARRAMEYAFVRPGREMLWSPLDKETKYKAKNTVDVPVYRASDALSAQLNNAVAGAGFGIAAVAWLGAAVAALWAGLGWWLGRRFEDKEKLQGDRVAASATVRPSGSPH</sequence>
<proteinExistence type="predicted"/>
<feature type="transmembrane region" description="Helical" evidence="4">
    <location>
        <begin position="280"/>
        <end position="299"/>
    </location>
</feature>
<comment type="caution">
    <text evidence="5">The sequence shown here is derived from an EMBL/GenBank/DDBJ whole genome shotgun (WGS) entry which is preliminary data.</text>
</comment>
<keyword evidence="3 4" id="KW-0472">Membrane</keyword>
<dbReference type="SUPFAM" id="SSF103473">
    <property type="entry name" value="MFS general substrate transporter"/>
    <property type="match status" value="1"/>
</dbReference>
<dbReference type="Gene3D" id="1.20.1250.20">
    <property type="entry name" value="MFS general substrate transporter like domains"/>
    <property type="match status" value="1"/>
</dbReference>
<feature type="transmembrane region" description="Helical" evidence="4">
    <location>
        <begin position="66"/>
        <end position="86"/>
    </location>
</feature>
<dbReference type="RefSeq" id="WP_203165902.1">
    <property type="nucleotide sequence ID" value="NZ_JAEVLS010000001.1"/>
</dbReference>
<feature type="transmembrane region" description="Helical" evidence="4">
    <location>
        <begin position="27"/>
        <end position="46"/>
    </location>
</feature>
<feature type="transmembrane region" description="Helical" evidence="4">
    <location>
        <begin position="187"/>
        <end position="209"/>
    </location>
</feature>
<keyword evidence="6" id="KW-1185">Reference proteome</keyword>
<feature type="transmembrane region" description="Helical" evidence="4">
    <location>
        <begin position="93"/>
        <end position="112"/>
    </location>
</feature>
<reference evidence="5 6" key="1">
    <citation type="journal article" date="2021" name="Int. J. Syst. Evol. Microbiol.">
        <title>Steroidobacter gossypii sp. nov., isolated from soil of cotton cropping field.</title>
        <authorList>
            <person name="Huang R."/>
            <person name="Yang S."/>
            <person name="Zhen C."/>
            <person name="Liu W."/>
        </authorList>
    </citation>
    <scope>NUCLEOTIDE SEQUENCE [LARGE SCALE GENOMIC DNA]</scope>
    <source>
        <strain evidence="5 6">S1-65</strain>
    </source>
</reference>
<dbReference type="PANTHER" id="PTHR43596:SF1">
    <property type="entry name" value="ADP,ATP CARRIER PROTEIN"/>
    <property type="match status" value="1"/>
</dbReference>
<dbReference type="Pfam" id="PF07690">
    <property type="entry name" value="MFS_1"/>
    <property type="match status" value="1"/>
</dbReference>
<keyword evidence="2 4" id="KW-1133">Transmembrane helix</keyword>
<evidence type="ECO:0000256" key="3">
    <source>
        <dbReference type="ARBA" id="ARBA00023136"/>
    </source>
</evidence>
<organism evidence="5 6">
    <name type="scientific">Steroidobacter gossypii</name>
    <dbReference type="NCBI Taxonomy" id="2805490"/>
    <lineage>
        <taxon>Bacteria</taxon>
        <taxon>Pseudomonadati</taxon>
        <taxon>Pseudomonadota</taxon>
        <taxon>Gammaproteobacteria</taxon>
        <taxon>Steroidobacterales</taxon>
        <taxon>Steroidobacteraceae</taxon>
        <taxon>Steroidobacter</taxon>
    </lineage>
</organism>
<name>A0ABS1WSM5_9GAMM</name>
<gene>
    <name evidence="5" type="ORF">JM946_04320</name>
</gene>